<dbReference type="AlphaFoldDB" id="A0A645GES6"/>
<proteinExistence type="predicted"/>
<organism evidence="1">
    <name type="scientific">bioreactor metagenome</name>
    <dbReference type="NCBI Taxonomy" id="1076179"/>
    <lineage>
        <taxon>unclassified sequences</taxon>
        <taxon>metagenomes</taxon>
        <taxon>ecological metagenomes</taxon>
    </lineage>
</organism>
<reference evidence="1" key="1">
    <citation type="submission" date="2019-08" db="EMBL/GenBank/DDBJ databases">
        <authorList>
            <person name="Kucharzyk K."/>
            <person name="Murdoch R.W."/>
            <person name="Higgins S."/>
            <person name="Loffler F."/>
        </authorList>
    </citation>
    <scope>NUCLEOTIDE SEQUENCE</scope>
</reference>
<gene>
    <name evidence="1" type="ORF">SDC9_171674</name>
</gene>
<sequence length="106" mass="10756">MGDGREGHGKHLAVGGLPGGQGGGGKVFLHAGDVRDVGEVAGLKQLNARGVGARVHQVRPGAVIQLQAQGGVVFIGDSGLENDLHPGLFFVQGQQIVHLLNVVSAP</sequence>
<comment type="caution">
    <text evidence="1">The sequence shown here is derived from an EMBL/GenBank/DDBJ whole genome shotgun (WGS) entry which is preliminary data.</text>
</comment>
<accession>A0A645GES6</accession>
<protein>
    <submittedName>
        <fullName evidence="1">Uncharacterized protein</fullName>
    </submittedName>
</protein>
<name>A0A645GES6_9ZZZZ</name>
<dbReference type="EMBL" id="VSSQ01073084">
    <property type="protein sequence ID" value="MPN24279.1"/>
    <property type="molecule type" value="Genomic_DNA"/>
</dbReference>
<evidence type="ECO:0000313" key="1">
    <source>
        <dbReference type="EMBL" id="MPN24279.1"/>
    </source>
</evidence>